<sequence>MIKKCKHFFSTPNFNKKYIYKDPQNIFYKFTNAFAYYKMASLGSPTLDKKALYEECNKEWKVVKKHPKKEIENKISRYLNTLVQLRKCIMHVPSGRFQPSQSLSPPLVLKPPKSDEQIHYNAIVQKAASAKKKKLEKELNELQDIARITTNPEYHRNFSS</sequence>
<protein>
    <submittedName>
        <fullName evidence="1">Uncharacterized protein</fullName>
    </submittedName>
</protein>
<comment type="caution">
    <text evidence="1">The sequence shown here is derived from an EMBL/GenBank/DDBJ whole genome shotgun (WGS) entry which is preliminary data.</text>
</comment>
<dbReference type="Proteomes" id="UP000266673">
    <property type="component" value="Unassembled WGS sequence"/>
</dbReference>
<name>A0A397VT28_9GLOM</name>
<gene>
    <name evidence="1" type="ORF">C2G38_2167286</name>
</gene>
<evidence type="ECO:0000313" key="1">
    <source>
        <dbReference type="EMBL" id="RIB24911.1"/>
    </source>
</evidence>
<accession>A0A397VT28</accession>
<proteinExistence type="predicted"/>
<dbReference type="AlphaFoldDB" id="A0A397VT28"/>
<dbReference type="EMBL" id="QKWP01000196">
    <property type="protein sequence ID" value="RIB24911.1"/>
    <property type="molecule type" value="Genomic_DNA"/>
</dbReference>
<dbReference type="OrthoDB" id="2441686at2759"/>
<organism evidence="1 2">
    <name type="scientific">Gigaspora rosea</name>
    <dbReference type="NCBI Taxonomy" id="44941"/>
    <lineage>
        <taxon>Eukaryota</taxon>
        <taxon>Fungi</taxon>
        <taxon>Fungi incertae sedis</taxon>
        <taxon>Mucoromycota</taxon>
        <taxon>Glomeromycotina</taxon>
        <taxon>Glomeromycetes</taxon>
        <taxon>Diversisporales</taxon>
        <taxon>Gigasporaceae</taxon>
        <taxon>Gigaspora</taxon>
    </lineage>
</organism>
<keyword evidence="2" id="KW-1185">Reference proteome</keyword>
<reference evidence="1 2" key="1">
    <citation type="submission" date="2018-06" db="EMBL/GenBank/DDBJ databases">
        <title>Comparative genomics reveals the genomic features of Rhizophagus irregularis, R. cerebriforme, R. diaphanum and Gigaspora rosea, and their symbiotic lifestyle signature.</title>
        <authorList>
            <person name="Morin E."/>
            <person name="San Clemente H."/>
            <person name="Chen E.C.H."/>
            <person name="De La Providencia I."/>
            <person name="Hainaut M."/>
            <person name="Kuo A."/>
            <person name="Kohler A."/>
            <person name="Murat C."/>
            <person name="Tang N."/>
            <person name="Roy S."/>
            <person name="Loubradou J."/>
            <person name="Henrissat B."/>
            <person name="Grigoriev I.V."/>
            <person name="Corradi N."/>
            <person name="Roux C."/>
            <person name="Martin F.M."/>
        </authorList>
    </citation>
    <scope>NUCLEOTIDE SEQUENCE [LARGE SCALE GENOMIC DNA]</scope>
    <source>
        <strain evidence="1 2">DAOM 194757</strain>
    </source>
</reference>
<evidence type="ECO:0000313" key="2">
    <source>
        <dbReference type="Proteomes" id="UP000266673"/>
    </source>
</evidence>